<sequence>MVSSAHRVFILLICVGFLAVQQNKVYGLTSVDLAIRHSKKAPGTVSSHQRILRDENMQVRNTEKKSASLNKTFDPYQSSKRRVRRGSDPIHNRS</sequence>
<feature type="compositionally biased region" description="Polar residues" evidence="1">
    <location>
        <begin position="67"/>
        <end position="78"/>
    </location>
</feature>
<name>A0A2C9VUV9_MANES</name>
<reference evidence="4" key="1">
    <citation type="journal article" date="2016" name="Nat. Biotechnol.">
        <title>Sequencing wild and cultivated cassava and related species reveals extensive interspecific hybridization and genetic diversity.</title>
        <authorList>
            <person name="Bredeson J.V."/>
            <person name="Lyons J.B."/>
            <person name="Prochnik S.E."/>
            <person name="Wu G.A."/>
            <person name="Ha C.M."/>
            <person name="Edsinger-Gonzales E."/>
            <person name="Grimwood J."/>
            <person name="Schmutz J."/>
            <person name="Rabbi I.Y."/>
            <person name="Egesi C."/>
            <person name="Nauluvula P."/>
            <person name="Lebot V."/>
            <person name="Ndunguru J."/>
            <person name="Mkamilo G."/>
            <person name="Bart R.S."/>
            <person name="Setter T.L."/>
            <person name="Gleadow R.M."/>
            <person name="Kulakow P."/>
            <person name="Ferguson M.E."/>
            <person name="Rounsley S."/>
            <person name="Rokhsar D.S."/>
        </authorList>
    </citation>
    <scope>NUCLEOTIDE SEQUENCE [LARGE SCALE GENOMIC DNA]</scope>
    <source>
        <strain evidence="4">cv. AM560-2</strain>
    </source>
</reference>
<comment type="caution">
    <text evidence="3">The sequence shown here is derived from an EMBL/GenBank/DDBJ whole genome shotgun (WGS) entry which is preliminary data.</text>
</comment>
<gene>
    <name evidence="3" type="ORF">MANES_05G101400v8</name>
</gene>
<dbReference type="Proteomes" id="UP000091857">
    <property type="component" value="Chromosome 5"/>
</dbReference>
<protein>
    <submittedName>
        <fullName evidence="3">Uncharacterized protein</fullName>
    </submittedName>
</protein>
<evidence type="ECO:0000256" key="2">
    <source>
        <dbReference type="SAM" id="SignalP"/>
    </source>
</evidence>
<dbReference type="OMA" id="DPIHNRT"/>
<keyword evidence="4" id="KW-1185">Reference proteome</keyword>
<evidence type="ECO:0000313" key="3">
    <source>
        <dbReference type="EMBL" id="OAY50010.1"/>
    </source>
</evidence>
<feature type="chain" id="PRO_5012994045" evidence="2">
    <location>
        <begin position="28"/>
        <end position="94"/>
    </location>
</feature>
<dbReference type="InterPro" id="IPR038821">
    <property type="entry name" value="CLE45-like"/>
</dbReference>
<dbReference type="AlphaFoldDB" id="A0A2C9VUV9"/>
<accession>A0A2C9VUV9</accession>
<proteinExistence type="predicted"/>
<feature type="compositionally biased region" description="Basic and acidic residues" evidence="1">
    <location>
        <begin position="85"/>
        <end position="94"/>
    </location>
</feature>
<dbReference type="EMBL" id="CM004391">
    <property type="protein sequence ID" value="OAY50010.1"/>
    <property type="molecule type" value="Genomic_DNA"/>
</dbReference>
<feature type="region of interest" description="Disordered" evidence="1">
    <location>
        <begin position="44"/>
        <end position="94"/>
    </location>
</feature>
<keyword evidence="2" id="KW-0732">Signal</keyword>
<dbReference type="PANTHER" id="PTHR36726">
    <property type="entry name" value="CLAVATA3/ESR (CLE)-RELATED PROTEIN 45"/>
    <property type="match status" value="1"/>
</dbReference>
<feature type="compositionally biased region" description="Basic and acidic residues" evidence="1">
    <location>
        <begin position="51"/>
        <end position="66"/>
    </location>
</feature>
<evidence type="ECO:0000256" key="1">
    <source>
        <dbReference type="SAM" id="MobiDB-lite"/>
    </source>
</evidence>
<feature type="signal peptide" evidence="2">
    <location>
        <begin position="1"/>
        <end position="27"/>
    </location>
</feature>
<dbReference type="Gramene" id="Manes.05G101400.1.v8.1">
    <property type="protein sequence ID" value="Manes.05G101400.1.v8.1.CDS.1"/>
    <property type="gene ID" value="Manes.05G101400.v8.1"/>
</dbReference>
<organism evidence="3 4">
    <name type="scientific">Manihot esculenta</name>
    <name type="common">Cassava</name>
    <name type="synonym">Jatropha manihot</name>
    <dbReference type="NCBI Taxonomy" id="3983"/>
    <lineage>
        <taxon>Eukaryota</taxon>
        <taxon>Viridiplantae</taxon>
        <taxon>Streptophyta</taxon>
        <taxon>Embryophyta</taxon>
        <taxon>Tracheophyta</taxon>
        <taxon>Spermatophyta</taxon>
        <taxon>Magnoliopsida</taxon>
        <taxon>eudicotyledons</taxon>
        <taxon>Gunneridae</taxon>
        <taxon>Pentapetalae</taxon>
        <taxon>rosids</taxon>
        <taxon>fabids</taxon>
        <taxon>Malpighiales</taxon>
        <taxon>Euphorbiaceae</taxon>
        <taxon>Crotonoideae</taxon>
        <taxon>Manihoteae</taxon>
        <taxon>Manihot</taxon>
    </lineage>
</organism>
<evidence type="ECO:0000313" key="4">
    <source>
        <dbReference type="Proteomes" id="UP000091857"/>
    </source>
</evidence>
<dbReference type="PANTHER" id="PTHR36726:SF4">
    <property type="entry name" value="CLAVATA3_ESR (CLE)-RELATED PROTEIN 45"/>
    <property type="match status" value="1"/>
</dbReference>